<dbReference type="AlphaFoldDB" id="A0A4C1U9W2"/>
<sequence length="116" mass="13156">MSTASPSLVEYVTEGFKTKQKNRSFFFDVAKAFDRVWHAGTSHSDISALTRPDVLSEQEFLKAPLSLPCCTPRTRMTYRDRRPTTNSRYSTRIPRSIIGIDIGNRPSSASRRPLMS</sequence>
<proteinExistence type="predicted"/>
<comment type="caution">
    <text evidence="1">The sequence shown here is derived from an EMBL/GenBank/DDBJ whole genome shotgun (WGS) entry which is preliminary data.</text>
</comment>
<evidence type="ECO:0000313" key="1">
    <source>
        <dbReference type="EMBL" id="GBP23172.1"/>
    </source>
</evidence>
<accession>A0A4C1U9W2</accession>
<organism evidence="1 2">
    <name type="scientific">Eumeta variegata</name>
    <name type="common">Bagworm moth</name>
    <name type="synonym">Eumeta japonica</name>
    <dbReference type="NCBI Taxonomy" id="151549"/>
    <lineage>
        <taxon>Eukaryota</taxon>
        <taxon>Metazoa</taxon>
        <taxon>Ecdysozoa</taxon>
        <taxon>Arthropoda</taxon>
        <taxon>Hexapoda</taxon>
        <taxon>Insecta</taxon>
        <taxon>Pterygota</taxon>
        <taxon>Neoptera</taxon>
        <taxon>Endopterygota</taxon>
        <taxon>Lepidoptera</taxon>
        <taxon>Glossata</taxon>
        <taxon>Ditrysia</taxon>
        <taxon>Tineoidea</taxon>
        <taxon>Psychidae</taxon>
        <taxon>Oiketicinae</taxon>
        <taxon>Eumeta</taxon>
    </lineage>
</organism>
<dbReference type="Proteomes" id="UP000299102">
    <property type="component" value="Unassembled WGS sequence"/>
</dbReference>
<dbReference type="EMBL" id="BGZK01000148">
    <property type="protein sequence ID" value="GBP23172.1"/>
    <property type="molecule type" value="Genomic_DNA"/>
</dbReference>
<gene>
    <name evidence="1" type="ORF">EVAR_82335_1</name>
</gene>
<protein>
    <submittedName>
        <fullName evidence="1">Uncharacterized protein</fullName>
    </submittedName>
</protein>
<evidence type="ECO:0000313" key="2">
    <source>
        <dbReference type="Proteomes" id="UP000299102"/>
    </source>
</evidence>
<keyword evidence="2" id="KW-1185">Reference proteome</keyword>
<dbReference type="OrthoDB" id="10066052at2759"/>
<name>A0A4C1U9W2_EUMVA</name>
<reference evidence="1 2" key="1">
    <citation type="journal article" date="2019" name="Commun. Biol.">
        <title>The bagworm genome reveals a unique fibroin gene that provides high tensile strength.</title>
        <authorList>
            <person name="Kono N."/>
            <person name="Nakamura H."/>
            <person name="Ohtoshi R."/>
            <person name="Tomita M."/>
            <person name="Numata K."/>
            <person name="Arakawa K."/>
        </authorList>
    </citation>
    <scope>NUCLEOTIDE SEQUENCE [LARGE SCALE GENOMIC DNA]</scope>
</reference>